<organism evidence="1 2">
    <name type="scientific">Meloidogyne javanica</name>
    <name type="common">Root-knot nematode worm</name>
    <dbReference type="NCBI Taxonomy" id="6303"/>
    <lineage>
        <taxon>Eukaryota</taxon>
        <taxon>Metazoa</taxon>
        <taxon>Ecdysozoa</taxon>
        <taxon>Nematoda</taxon>
        <taxon>Chromadorea</taxon>
        <taxon>Rhabditida</taxon>
        <taxon>Tylenchina</taxon>
        <taxon>Tylenchomorpha</taxon>
        <taxon>Tylenchoidea</taxon>
        <taxon>Meloidogynidae</taxon>
        <taxon>Meloidogyninae</taxon>
        <taxon>Meloidogyne</taxon>
        <taxon>Meloidogyne incognita group</taxon>
    </lineage>
</organism>
<keyword evidence="1" id="KW-1185">Reference proteome</keyword>
<sequence>MQPQQPAPTNFSELAKRFQDQAAAYSNAAHMAQIMDTFAATPLPPLSTAVEQTLANPSTDASTSFVGAPTLEQLSAIAAAATNVLQATNNGECSANTSVFNPIGMDTSNCVASSSSSVGSQNQQQDEAQINSIDTVFSATKNEQQAQNVRRIRRRRPKEEIAGKTLHRRNTTMYGENSSCVSVSRKWWILLAV</sequence>
<evidence type="ECO:0000313" key="2">
    <source>
        <dbReference type="WBParaSite" id="scaffold34701_cov199.g21566"/>
    </source>
</evidence>
<dbReference type="Proteomes" id="UP000887561">
    <property type="component" value="Unplaced"/>
</dbReference>
<name>A0A915M9K0_MELJA</name>
<reference evidence="2" key="1">
    <citation type="submission" date="2022-11" db="UniProtKB">
        <authorList>
            <consortium name="WormBaseParasite"/>
        </authorList>
    </citation>
    <scope>IDENTIFICATION</scope>
</reference>
<protein>
    <submittedName>
        <fullName evidence="2">Uncharacterized protein</fullName>
    </submittedName>
</protein>
<proteinExistence type="predicted"/>
<dbReference type="WBParaSite" id="scaffold34701_cov199.g21566">
    <property type="protein sequence ID" value="scaffold34701_cov199.g21566"/>
    <property type="gene ID" value="scaffold34701_cov199.g21566"/>
</dbReference>
<dbReference type="AlphaFoldDB" id="A0A915M9K0"/>
<accession>A0A915M9K0</accession>
<evidence type="ECO:0000313" key="1">
    <source>
        <dbReference type="Proteomes" id="UP000887561"/>
    </source>
</evidence>